<dbReference type="GO" id="GO:0004252">
    <property type="term" value="F:serine-type endopeptidase activity"/>
    <property type="evidence" value="ECO:0007669"/>
    <property type="project" value="InterPro"/>
</dbReference>
<accession>M2AUH0</accession>
<keyword evidence="2" id="KW-0378">Hydrolase</keyword>
<dbReference type="Gene3D" id="2.30.30.700">
    <property type="entry name" value="SLA1 homology domain 1"/>
    <property type="match status" value="1"/>
</dbReference>
<organism evidence="3 4">
    <name type="scientific">Rhodopirellula europaea 6C</name>
    <dbReference type="NCBI Taxonomy" id="1263867"/>
    <lineage>
        <taxon>Bacteria</taxon>
        <taxon>Pseudomonadati</taxon>
        <taxon>Planctomycetota</taxon>
        <taxon>Planctomycetia</taxon>
        <taxon>Pirellulales</taxon>
        <taxon>Pirellulaceae</taxon>
        <taxon>Rhodopirellula</taxon>
    </lineage>
</organism>
<dbReference type="Pfam" id="PF13365">
    <property type="entry name" value="Trypsin_2"/>
    <property type="match status" value="1"/>
</dbReference>
<keyword evidence="1 3" id="KW-0645">Protease</keyword>
<evidence type="ECO:0000256" key="1">
    <source>
        <dbReference type="ARBA" id="ARBA00022670"/>
    </source>
</evidence>
<dbReference type="PANTHER" id="PTHR43343:SF3">
    <property type="entry name" value="PROTEASE DO-LIKE 8, CHLOROPLASTIC"/>
    <property type="match status" value="1"/>
</dbReference>
<reference evidence="3" key="1">
    <citation type="submission" date="2012-11" db="EMBL/GenBank/DDBJ databases">
        <title>Permanent draft genomes of Rhodopirellula europaea strain SH398 and 6C.</title>
        <authorList>
            <person name="Richter M."/>
            <person name="Richter-Heitmann T."/>
            <person name="Frank C."/>
            <person name="Harder J."/>
            <person name="Glockner F.O."/>
        </authorList>
    </citation>
    <scope>NUCLEOTIDE SEQUENCE</scope>
    <source>
        <strain evidence="3">6C</strain>
    </source>
</reference>
<dbReference type="EMBL" id="ANMO01000252">
    <property type="protein sequence ID" value="EMB13654.1"/>
    <property type="molecule type" value="Genomic_DNA"/>
</dbReference>
<dbReference type="PANTHER" id="PTHR43343">
    <property type="entry name" value="PEPTIDASE S12"/>
    <property type="match status" value="1"/>
</dbReference>
<keyword evidence="4" id="KW-1185">Reference proteome</keyword>
<dbReference type="Gene3D" id="2.40.10.120">
    <property type="match status" value="1"/>
</dbReference>
<comment type="caution">
    <text evidence="3">The sequence shown here is derived from an EMBL/GenBank/DDBJ whole genome shotgun (WGS) entry which is preliminary data.</text>
</comment>
<evidence type="ECO:0000313" key="3">
    <source>
        <dbReference type="EMBL" id="EMB13654.1"/>
    </source>
</evidence>
<name>M2AUH0_9BACT</name>
<dbReference type="InterPro" id="IPR009003">
    <property type="entry name" value="Peptidase_S1_PA"/>
</dbReference>
<dbReference type="InterPro" id="IPR001940">
    <property type="entry name" value="Peptidase_S1C"/>
</dbReference>
<gene>
    <name evidence="3" type="ORF">RE6C_05600</name>
</gene>
<evidence type="ECO:0000256" key="2">
    <source>
        <dbReference type="ARBA" id="ARBA00022801"/>
    </source>
</evidence>
<reference evidence="3" key="2">
    <citation type="journal article" date="2013" name="Mar. Genomics">
        <title>Expression of sulfatases in Rhodopirellula baltica and the diversity of sulfatases in the genus Rhodopirellula.</title>
        <authorList>
            <person name="Wegner C.E."/>
            <person name="Richter-Heitmann T."/>
            <person name="Klindworth A."/>
            <person name="Klockow C."/>
            <person name="Richter M."/>
            <person name="Achstetter T."/>
            <person name="Glockner F.O."/>
            <person name="Harder J."/>
        </authorList>
    </citation>
    <scope>NUCLEOTIDE SEQUENCE [LARGE SCALE GENOMIC DNA]</scope>
    <source>
        <strain evidence="3">6C</strain>
    </source>
</reference>
<sequence>MIAGGRANTFADSRRFRTRGKMTPGITFIRLSILLVFLSSRMMVAPADEPLVELVDQVGKSVVFLQTDKGSGTGFIVDSQLIVTNWHVVDTAAQVLVKFNGDVFAPVEGLLFKDADRDIAVLRVKTRKELMLPIALEEKLPKQGQTVLAFGNPQGLEFSISRGIVSASRDAAFMSGRFKDIKQDIEANWIQTDAAISPGNSGGPLVSIDGKVIGMNSFYLGGTGSQSLNFAISSIDILKALEVAAENPLLKFPIGERTADSTSSPGESASVDRRQMIPEAQLEELKARIAKQLLDQLILNDSQVDPIPSSGDPYKSLQASLPVGHIQQASFGDTVRIKANSTLVQIQQGGLLYQVDGAMCKMVRNDYDAAELQAKLGVDPISNVSLEGVFFVGKSLPYKSKGGKILYEISLIPLFELFETSELLRVYNDYAMLSVMKRLRRNFSDRTGKFNVDAVAVNINATHIQLLKVGELKAVTVLLSKLGANEQSWARRERERIEMFGPIILNDVREEKSRQESDK</sequence>
<evidence type="ECO:0000313" key="4">
    <source>
        <dbReference type="Proteomes" id="UP000011529"/>
    </source>
</evidence>
<dbReference type="InterPro" id="IPR051201">
    <property type="entry name" value="Chloro_Bact_Ser_Proteases"/>
</dbReference>
<dbReference type="PATRIC" id="fig|1263867.3.peg.6000"/>
<dbReference type="SUPFAM" id="SSF50494">
    <property type="entry name" value="Trypsin-like serine proteases"/>
    <property type="match status" value="1"/>
</dbReference>
<dbReference type="GO" id="GO:0006508">
    <property type="term" value="P:proteolysis"/>
    <property type="evidence" value="ECO:0007669"/>
    <property type="project" value="UniProtKB-KW"/>
</dbReference>
<dbReference type="AlphaFoldDB" id="M2AUH0"/>
<protein>
    <submittedName>
        <fullName evidence="3">Protease Do</fullName>
    </submittedName>
</protein>
<dbReference type="Proteomes" id="UP000011529">
    <property type="component" value="Unassembled WGS sequence"/>
</dbReference>
<dbReference type="PRINTS" id="PR00834">
    <property type="entry name" value="PROTEASES2C"/>
</dbReference>
<proteinExistence type="predicted"/>